<organism evidence="3 4">
    <name type="scientific">Actinokineospora spheciospongiae</name>
    <dbReference type="NCBI Taxonomy" id="909613"/>
    <lineage>
        <taxon>Bacteria</taxon>
        <taxon>Bacillati</taxon>
        <taxon>Actinomycetota</taxon>
        <taxon>Actinomycetes</taxon>
        <taxon>Pseudonocardiales</taxon>
        <taxon>Pseudonocardiaceae</taxon>
        <taxon>Actinokineospora</taxon>
    </lineage>
</organism>
<evidence type="ECO:0000313" key="3">
    <source>
        <dbReference type="EMBL" id="EWC63628.1"/>
    </source>
</evidence>
<accession>A0A8E2X4Y3</accession>
<dbReference type="STRING" id="909613.UO65_1082"/>
<dbReference type="AlphaFoldDB" id="W7ITF9"/>
<sequence>MTGPTDRLPREDVTTVEIPRVPDDPTPEPAEETPTPRSGFWRELSGALAAGLLVLAIVVLTIQVVDQAQGMPGPGVLVVIAHFLCAAAALALQRQADRRRGPQAGLMILLIGVVTGIAVWFFWWA</sequence>
<protein>
    <submittedName>
        <fullName evidence="3">Uncharacterized protein</fullName>
    </submittedName>
</protein>
<evidence type="ECO:0000313" key="4">
    <source>
        <dbReference type="Proteomes" id="UP000019277"/>
    </source>
</evidence>
<keyword evidence="2" id="KW-1133">Transmembrane helix</keyword>
<feature type="transmembrane region" description="Helical" evidence="2">
    <location>
        <begin position="44"/>
        <end position="65"/>
    </location>
</feature>
<feature type="transmembrane region" description="Helical" evidence="2">
    <location>
        <begin position="71"/>
        <end position="92"/>
    </location>
</feature>
<reference evidence="3 4" key="1">
    <citation type="journal article" date="2014" name="Genome Announc.">
        <title>Draft Genome Sequence of the Antitrypanosomally Active Sponge-Associated Bacterium Actinokineospora sp. Strain EG49.</title>
        <authorList>
            <person name="Harjes J."/>
            <person name="Ryu T."/>
            <person name="Abdelmohsen U.R."/>
            <person name="Moitinho-Silva L."/>
            <person name="Horn H."/>
            <person name="Ravasi T."/>
            <person name="Hentschel U."/>
        </authorList>
    </citation>
    <scope>NUCLEOTIDE SEQUENCE [LARGE SCALE GENOMIC DNA]</scope>
    <source>
        <strain evidence="3 4">EG49</strain>
    </source>
</reference>
<keyword evidence="2" id="KW-0472">Membrane</keyword>
<dbReference type="EMBL" id="AYXG01000042">
    <property type="protein sequence ID" value="EWC63628.1"/>
    <property type="molecule type" value="Genomic_DNA"/>
</dbReference>
<evidence type="ECO:0000256" key="1">
    <source>
        <dbReference type="SAM" id="MobiDB-lite"/>
    </source>
</evidence>
<gene>
    <name evidence="3" type="ORF">UO65_1082</name>
</gene>
<evidence type="ECO:0000256" key="2">
    <source>
        <dbReference type="SAM" id="Phobius"/>
    </source>
</evidence>
<proteinExistence type="predicted"/>
<feature type="region of interest" description="Disordered" evidence="1">
    <location>
        <begin position="1"/>
        <end position="38"/>
    </location>
</feature>
<feature type="transmembrane region" description="Helical" evidence="2">
    <location>
        <begin position="104"/>
        <end position="123"/>
    </location>
</feature>
<name>W7ITF9_9PSEU</name>
<dbReference type="RefSeq" id="WP_052020761.1">
    <property type="nucleotide sequence ID" value="NZ_AYXG01000042.1"/>
</dbReference>
<dbReference type="eggNOG" id="ENOG502ZCXR">
    <property type="taxonomic scope" value="Bacteria"/>
</dbReference>
<dbReference type="Proteomes" id="UP000019277">
    <property type="component" value="Unassembled WGS sequence"/>
</dbReference>
<keyword evidence="2" id="KW-0812">Transmembrane</keyword>
<keyword evidence="4" id="KW-1185">Reference proteome</keyword>
<accession>W7ITF9</accession>
<comment type="caution">
    <text evidence="3">The sequence shown here is derived from an EMBL/GenBank/DDBJ whole genome shotgun (WGS) entry which is preliminary data.</text>
</comment>